<accession>A0ABW6AWK7</accession>
<proteinExistence type="predicted"/>
<dbReference type="Proteomes" id="UP001597512">
    <property type="component" value="Unassembled WGS sequence"/>
</dbReference>
<evidence type="ECO:0008006" key="3">
    <source>
        <dbReference type="Google" id="ProtNLM"/>
    </source>
</evidence>
<sequence length="226" mass="25125">MKTWTCLCITGLLLLGIIKPTFGQTKFALSLNVAPIYSHTDYNSTLPFPDQNTQSPTTVVTVSSHGFNYMLGLLARYSFSPKWSASTGIWATHGLSGTTHFDINGIAAQIPYHYSHPLTNAYKVPLLVNYQSSTNRLSPYFTIGTSLDFRSVSYVDLEGNGEEVPVKFGKALVITPLVGIGAIYHLKSHLLIVAQPTIQYNVQSHPTYSYYHSYQIGLQIQLMHQF</sequence>
<reference evidence="2" key="1">
    <citation type="journal article" date="2019" name="Int. J. Syst. Evol. Microbiol.">
        <title>The Global Catalogue of Microorganisms (GCM) 10K type strain sequencing project: providing services to taxonomists for standard genome sequencing and annotation.</title>
        <authorList>
            <consortium name="The Broad Institute Genomics Platform"/>
            <consortium name="The Broad Institute Genome Sequencing Center for Infectious Disease"/>
            <person name="Wu L."/>
            <person name="Ma J."/>
        </authorList>
    </citation>
    <scope>NUCLEOTIDE SEQUENCE [LARGE SCALE GENOMIC DNA]</scope>
    <source>
        <strain evidence="2">KCTC 52490</strain>
    </source>
</reference>
<dbReference type="EMBL" id="JBHUOM010000065">
    <property type="protein sequence ID" value="MFD2938365.1"/>
    <property type="molecule type" value="Genomic_DNA"/>
</dbReference>
<dbReference type="RefSeq" id="WP_381509222.1">
    <property type="nucleotide sequence ID" value="NZ_JBHUOM010000065.1"/>
</dbReference>
<name>A0ABW6AWK7_9BACT</name>
<protein>
    <recommendedName>
        <fullName evidence="3">Outer membrane protein beta-barrel domain-containing protein</fullName>
    </recommendedName>
</protein>
<organism evidence="1 2">
    <name type="scientific">Spirosoma flavum</name>
    <dbReference type="NCBI Taxonomy" id="2048557"/>
    <lineage>
        <taxon>Bacteria</taxon>
        <taxon>Pseudomonadati</taxon>
        <taxon>Bacteroidota</taxon>
        <taxon>Cytophagia</taxon>
        <taxon>Cytophagales</taxon>
        <taxon>Cytophagaceae</taxon>
        <taxon>Spirosoma</taxon>
    </lineage>
</organism>
<comment type="caution">
    <text evidence="1">The sequence shown here is derived from an EMBL/GenBank/DDBJ whole genome shotgun (WGS) entry which is preliminary data.</text>
</comment>
<keyword evidence="2" id="KW-1185">Reference proteome</keyword>
<evidence type="ECO:0000313" key="1">
    <source>
        <dbReference type="EMBL" id="MFD2938365.1"/>
    </source>
</evidence>
<evidence type="ECO:0000313" key="2">
    <source>
        <dbReference type="Proteomes" id="UP001597512"/>
    </source>
</evidence>
<gene>
    <name evidence="1" type="ORF">ACFS25_31675</name>
</gene>